<dbReference type="GO" id="GO:0016020">
    <property type="term" value="C:membrane"/>
    <property type="evidence" value="ECO:0007669"/>
    <property type="project" value="TreeGrafter"/>
</dbReference>
<dbReference type="Pfam" id="PF00561">
    <property type="entry name" value="Abhydrolase_1"/>
    <property type="match status" value="1"/>
</dbReference>
<name>A0A3A1Z1X1_9BURK</name>
<evidence type="ECO:0000259" key="2">
    <source>
        <dbReference type="Pfam" id="PF00561"/>
    </source>
</evidence>
<sequence>MRRLPVNTVPTWLASGHNSTPLILLHGMGSTASVWLPQLEALGRSRQVIAWTMPGYGQSPLLPALNWSNLAAALANMLDTLSISKAHILGHSIGGMVAQEFYHHFPCRVASLILSSTSAGFGSADPEWKETFLRQRTEPLSQFESFAQAAPVLLDHFLGPRTSPAMRNLATLSARAIERERYIDYMRLLVTFDRKTELGNITVPTLLLAGELDDQAPPKGMQRMADRLPNARLHQFQQTRHMANLESPDAFNHVVTDFLASICTSTCRNAA</sequence>
<dbReference type="PANTHER" id="PTHR43798">
    <property type="entry name" value="MONOACYLGLYCEROL LIPASE"/>
    <property type="match status" value="1"/>
</dbReference>
<dbReference type="RefSeq" id="WP_114420379.1">
    <property type="nucleotide sequence ID" value="NZ_NQYH01000001.1"/>
</dbReference>
<keyword evidence="1" id="KW-0378">Hydrolase</keyword>
<dbReference type="PANTHER" id="PTHR43798:SF31">
    <property type="entry name" value="AB HYDROLASE SUPERFAMILY PROTEIN YCLE"/>
    <property type="match status" value="1"/>
</dbReference>
<dbReference type="Gene3D" id="3.40.50.1820">
    <property type="entry name" value="alpha/beta hydrolase"/>
    <property type="match status" value="1"/>
</dbReference>
<comment type="caution">
    <text evidence="3">The sequence shown here is derived from an EMBL/GenBank/DDBJ whole genome shotgun (WGS) entry which is preliminary data.</text>
</comment>
<dbReference type="InterPro" id="IPR050266">
    <property type="entry name" value="AB_hydrolase_sf"/>
</dbReference>
<dbReference type="OrthoDB" id="5521505at2"/>
<dbReference type="SUPFAM" id="SSF53474">
    <property type="entry name" value="alpha/beta-Hydrolases"/>
    <property type="match status" value="1"/>
</dbReference>
<dbReference type="InterPro" id="IPR000073">
    <property type="entry name" value="AB_hydrolase_1"/>
</dbReference>
<dbReference type="GO" id="GO:0016787">
    <property type="term" value="F:hydrolase activity"/>
    <property type="evidence" value="ECO:0007669"/>
    <property type="project" value="UniProtKB-KW"/>
</dbReference>
<dbReference type="PRINTS" id="PR00111">
    <property type="entry name" value="ABHYDROLASE"/>
</dbReference>
<gene>
    <name evidence="3" type="ORF">CJP73_02910</name>
</gene>
<evidence type="ECO:0000313" key="4">
    <source>
        <dbReference type="Proteomes" id="UP000266206"/>
    </source>
</evidence>
<evidence type="ECO:0000256" key="1">
    <source>
        <dbReference type="ARBA" id="ARBA00022801"/>
    </source>
</evidence>
<protein>
    <recommendedName>
        <fullName evidence="2">AB hydrolase-1 domain-containing protein</fullName>
    </recommendedName>
</protein>
<organism evidence="3 4">
    <name type="scientific">Neopusillimonas maritima</name>
    <dbReference type="NCBI Taxonomy" id="2026239"/>
    <lineage>
        <taxon>Bacteria</taxon>
        <taxon>Pseudomonadati</taxon>
        <taxon>Pseudomonadota</taxon>
        <taxon>Betaproteobacteria</taxon>
        <taxon>Burkholderiales</taxon>
        <taxon>Alcaligenaceae</taxon>
        <taxon>Neopusillimonas</taxon>
    </lineage>
</organism>
<proteinExistence type="predicted"/>
<evidence type="ECO:0000313" key="3">
    <source>
        <dbReference type="EMBL" id="RIY42397.1"/>
    </source>
</evidence>
<dbReference type="AlphaFoldDB" id="A0A3A1Z1X1"/>
<feature type="domain" description="AB hydrolase-1" evidence="2">
    <location>
        <begin position="21"/>
        <end position="248"/>
    </location>
</feature>
<dbReference type="InterPro" id="IPR029058">
    <property type="entry name" value="AB_hydrolase_fold"/>
</dbReference>
<dbReference type="Proteomes" id="UP000266206">
    <property type="component" value="Unassembled WGS sequence"/>
</dbReference>
<accession>A0A3A1Z1X1</accession>
<reference evidence="3 4" key="1">
    <citation type="submission" date="2017-08" db="EMBL/GenBank/DDBJ databases">
        <title>Pusillimonas indicus sp. nov., a member of the family Alcaligenaceae isolated from surface seawater.</title>
        <authorList>
            <person name="Li J."/>
        </authorList>
    </citation>
    <scope>NUCLEOTIDE SEQUENCE [LARGE SCALE GENOMIC DNA]</scope>
    <source>
        <strain evidence="3 4">L52-1-41</strain>
    </source>
</reference>
<dbReference type="EMBL" id="NQYH01000001">
    <property type="protein sequence ID" value="RIY42397.1"/>
    <property type="molecule type" value="Genomic_DNA"/>
</dbReference>